<feature type="zinc finger region" description="C3H1-type" evidence="5">
    <location>
        <begin position="261"/>
        <end position="289"/>
    </location>
</feature>
<dbReference type="SMART" id="SM00356">
    <property type="entry name" value="ZnF_C3H1"/>
    <property type="match status" value="6"/>
</dbReference>
<evidence type="ECO:0000256" key="2">
    <source>
        <dbReference type="ARBA" id="ARBA00022771"/>
    </source>
</evidence>
<protein>
    <recommendedName>
        <fullName evidence="6">C3H1-type domain-containing protein</fullName>
    </recommendedName>
</protein>
<evidence type="ECO:0000256" key="1">
    <source>
        <dbReference type="ARBA" id="ARBA00022723"/>
    </source>
</evidence>
<feature type="zinc finger region" description="C3H1-type" evidence="5">
    <location>
        <begin position="422"/>
        <end position="450"/>
    </location>
</feature>
<feature type="zinc finger region" description="C3H1-type" evidence="5">
    <location>
        <begin position="163"/>
        <end position="191"/>
    </location>
</feature>
<feature type="domain" description="C3H1-type" evidence="6">
    <location>
        <begin position="422"/>
        <end position="450"/>
    </location>
</feature>
<dbReference type="InterPro" id="IPR050974">
    <property type="entry name" value="Plant_ZF_CCCH"/>
</dbReference>
<dbReference type="Gene3D" id="2.30.30.1190">
    <property type="match status" value="2"/>
</dbReference>
<dbReference type="InterPro" id="IPR000571">
    <property type="entry name" value="Znf_CCCH"/>
</dbReference>
<dbReference type="PROSITE" id="PS50103">
    <property type="entry name" value="ZF_C3H1"/>
    <property type="match status" value="6"/>
</dbReference>
<keyword evidence="2 5" id="KW-0863">Zinc-finger</keyword>
<dbReference type="EMBL" id="OZ021735">
    <property type="protein sequence ID" value="CAK9308498.1"/>
    <property type="molecule type" value="Genomic_DNA"/>
</dbReference>
<keyword evidence="1 5" id="KW-0479">Metal-binding</keyword>
<keyword evidence="3 5" id="KW-0862">Zinc</keyword>
<name>A0ABP0XNZ2_9ROSI</name>
<feature type="domain" description="C3H1-type" evidence="6">
    <location>
        <begin position="163"/>
        <end position="191"/>
    </location>
</feature>
<dbReference type="SUPFAM" id="SSF90229">
    <property type="entry name" value="CCCH zinc finger"/>
    <property type="match status" value="6"/>
</dbReference>
<sequence length="529" mass="58065">MANQLHGYNSVYGAAPATATATATAAPSLPTTYSSSRSLSDIVSGRYLLSDSLSSGLSIKHSVTDRGTSMYSTQKEALMLSAADIVPRTSHLVSQFSWPGSDVASALDSVVSGIKRSSDVLYDQTILGSYNTLGQSEAWYTSNSFAKRPRFESTSNLPVYPQRPGEKDCAHYMLTRTCKFGDSCKFDHPIWVPEGGIPDWKEVPQIANSEDLPERLGEPDCPYFLKMRKCKFGSRCKFNHPKDRSASVGAEKSDASTLPERPSEPLCAFYVKTGNCKFGVNCKFHHPKDIQILSGEENGNSEQTLIAKTEERIGDFKLVKPPVSFSPALMHNSKGLPIRPGEVDCPFYLKTGSCKYGTTCRYNHPDRNAINPSTPAMVHPAMVSAANMNTGIVNPSNAIYQAVDPRLIQPLLGSGSNIYPQRPGQIECDYYMKTGDCKFGERCKFHHPIDRSAPKQGTQHNVKLTLAGLPRREDAIICPYYLKTGTCKYGTTCKFDHPPPGEVMAMAAIQSVPGKDVEERIDESVNEQQ</sequence>
<dbReference type="Pfam" id="PF00642">
    <property type="entry name" value="zf-CCCH"/>
    <property type="match status" value="6"/>
</dbReference>
<keyword evidence="8" id="KW-1185">Reference proteome</keyword>
<feature type="domain" description="C3H1-type" evidence="6">
    <location>
        <begin position="339"/>
        <end position="367"/>
    </location>
</feature>
<accession>A0ABP0XNZ2</accession>
<organism evidence="7 8">
    <name type="scientific">Citrullus colocynthis</name>
    <name type="common">colocynth</name>
    <dbReference type="NCBI Taxonomy" id="252529"/>
    <lineage>
        <taxon>Eukaryota</taxon>
        <taxon>Viridiplantae</taxon>
        <taxon>Streptophyta</taxon>
        <taxon>Embryophyta</taxon>
        <taxon>Tracheophyta</taxon>
        <taxon>Spermatophyta</taxon>
        <taxon>Magnoliopsida</taxon>
        <taxon>eudicotyledons</taxon>
        <taxon>Gunneridae</taxon>
        <taxon>Pentapetalae</taxon>
        <taxon>rosids</taxon>
        <taxon>fabids</taxon>
        <taxon>Cucurbitales</taxon>
        <taxon>Cucurbitaceae</taxon>
        <taxon>Benincaseae</taxon>
        <taxon>Citrullus</taxon>
    </lineage>
</organism>
<dbReference type="Proteomes" id="UP001642487">
    <property type="component" value="Chromosome 1"/>
</dbReference>
<gene>
    <name evidence="7" type="ORF">CITCOLO1_LOCUS6</name>
</gene>
<evidence type="ECO:0000256" key="4">
    <source>
        <dbReference type="ARBA" id="ARBA00023125"/>
    </source>
</evidence>
<proteinExistence type="predicted"/>
<reference evidence="7 8" key="1">
    <citation type="submission" date="2024-03" db="EMBL/GenBank/DDBJ databases">
        <authorList>
            <person name="Gkanogiannis A."/>
            <person name="Becerra Lopez-Lavalle L."/>
        </authorList>
    </citation>
    <scope>NUCLEOTIDE SEQUENCE [LARGE SCALE GENOMIC DNA]</scope>
</reference>
<evidence type="ECO:0000256" key="5">
    <source>
        <dbReference type="PROSITE-ProRule" id="PRU00723"/>
    </source>
</evidence>
<dbReference type="InterPro" id="IPR036855">
    <property type="entry name" value="Znf_CCCH_sf"/>
</dbReference>
<evidence type="ECO:0000259" key="6">
    <source>
        <dbReference type="PROSITE" id="PS50103"/>
    </source>
</evidence>
<feature type="domain" description="C3H1-type" evidence="6">
    <location>
        <begin position="215"/>
        <end position="243"/>
    </location>
</feature>
<feature type="zinc finger region" description="C3H1-type" evidence="5">
    <location>
        <begin position="472"/>
        <end position="500"/>
    </location>
</feature>
<dbReference type="PANTHER" id="PTHR12506:SF82">
    <property type="entry name" value="ZINC FINGER CCCH DOMAIN-CONTAINING PROTEIN 64-RELATED"/>
    <property type="match status" value="1"/>
</dbReference>
<dbReference type="Gene3D" id="4.10.1000.10">
    <property type="entry name" value="Zinc finger, CCCH-type"/>
    <property type="match status" value="2"/>
</dbReference>
<dbReference type="PANTHER" id="PTHR12506">
    <property type="entry name" value="PROTEIN PHOSPHATASE RELATED"/>
    <property type="match status" value="1"/>
</dbReference>
<evidence type="ECO:0000256" key="3">
    <source>
        <dbReference type="ARBA" id="ARBA00022833"/>
    </source>
</evidence>
<feature type="domain" description="C3H1-type" evidence="6">
    <location>
        <begin position="261"/>
        <end position="289"/>
    </location>
</feature>
<feature type="zinc finger region" description="C3H1-type" evidence="5">
    <location>
        <begin position="215"/>
        <end position="243"/>
    </location>
</feature>
<evidence type="ECO:0000313" key="7">
    <source>
        <dbReference type="EMBL" id="CAK9308498.1"/>
    </source>
</evidence>
<feature type="domain" description="C3H1-type" evidence="6">
    <location>
        <begin position="472"/>
        <end position="500"/>
    </location>
</feature>
<keyword evidence="4" id="KW-0238">DNA-binding</keyword>
<feature type="zinc finger region" description="C3H1-type" evidence="5">
    <location>
        <begin position="339"/>
        <end position="367"/>
    </location>
</feature>
<evidence type="ECO:0000313" key="8">
    <source>
        <dbReference type="Proteomes" id="UP001642487"/>
    </source>
</evidence>